<dbReference type="PROSITE" id="PS50071">
    <property type="entry name" value="HOMEOBOX_2"/>
    <property type="match status" value="1"/>
</dbReference>
<evidence type="ECO:0000256" key="3">
    <source>
        <dbReference type="ARBA" id="ARBA00022737"/>
    </source>
</evidence>
<protein>
    <recommendedName>
        <fullName evidence="17">LIM homeobox transcription factor</fullName>
    </recommendedName>
</protein>
<dbReference type="SUPFAM" id="SSF46689">
    <property type="entry name" value="Homeodomain-like"/>
    <property type="match status" value="1"/>
</dbReference>
<comment type="subcellular location">
    <subcellularLocation>
        <location evidence="1 9 11">Nucleus</location>
    </subcellularLocation>
</comment>
<dbReference type="VEuPathDB" id="VectorBase:ACUA016352"/>
<feature type="compositionally biased region" description="Low complexity" evidence="12">
    <location>
        <begin position="337"/>
        <end position="350"/>
    </location>
</feature>
<reference evidence="15" key="2">
    <citation type="submission" date="2020-05" db="UniProtKB">
        <authorList>
            <consortium name="EnsemblMetazoa"/>
        </authorList>
    </citation>
    <scope>IDENTIFICATION</scope>
    <source>
        <strain evidence="15">A-37</strain>
    </source>
</reference>
<dbReference type="InterPro" id="IPR009057">
    <property type="entry name" value="Homeodomain-like_sf"/>
</dbReference>
<organism evidence="15 16">
    <name type="scientific">Anopheles culicifacies</name>
    <dbReference type="NCBI Taxonomy" id="139723"/>
    <lineage>
        <taxon>Eukaryota</taxon>
        <taxon>Metazoa</taxon>
        <taxon>Ecdysozoa</taxon>
        <taxon>Arthropoda</taxon>
        <taxon>Hexapoda</taxon>
        <taxon>Insecta</taxon>
        <taxon>Pterygota</taxon>
        <taxon>Neoptera</taxon>
        <taxon>Endopterygota</taxon>
        <taxon>Diptera</taxon>
        <taxon>Nematocera</taxon>
        <taxon>Culicoidea</taxon>
        <taxon>Culicidae</taxon>
        <taxon>Anophelinae</taxon>
        <taxon>Anopheles</taxon>
        <taxon>culicifacies species complex</taxon>
    </lineage>
</organism>
<reference evidence="16" key="1">
    <citation type="submission" date="2013-09" db="EMBL/GenBank/DDBJ databases">
        <title>The Genome Sequence of Anopheles culicifacies species A.</title>
        <authorList>
            <consortium name="The Broad Institute Genomics Platform"/>
            <person name="Neafsey D.E."/>
            <person name="Besansky N."/>
            <person name="Howell P."/>
            <person name="Walton C."/>
            <person name="Young S.K."/>
            <person name="Zeng Q."/>
            <person name="Gargeya S."/>
            <person name="Fitzgerald M."/>
            <person name="Haas B."/>
            <person name="Abouelleil A."/>
            <person name="Allen A.W."/>
            <person name="Alvarado L."/>
            <person name="Arachchi H.M."/>
            <person name="Berlin A.M."/>
            <person name="Chapman S.B."/>
            <person name="Gainer-Dewar J."/>
            <person name="Goldberg J."/>
            <person name="Griggs A."/>
            <person name="Gujja S."/>
            <person name="Hansen M."/>
            <person name="Howarth C."/>
            <person name="Imamovic A."/>
            <person name="Ireland A."/>
            <person name="Larimer J."/>
            <person name="McCowan C."/>
            <person name="Murphy C."/>
            <person name="Pearson M."/>
            <person name="Poon T.W."/>
            <person name="Priest M."/>
            <person name="Roberts A."/>
            <person name="Saif S."/>
            <person name="Shea T."/>
            <person name="Sisk P."/>
            <person name="Sykes S."/>
            <person name="Wortman J."/>
            <person name="Nusbaum C."/>
            <person name="Birren B."/>
        </authorList>
    </citation>
    <scope>NUCLEOTIDE SEQUENCE [LARGE SCALE GENOMIC DNA]</scope>
    <source>
        <strain evidence="16">A-37</strain>
    </source>
</reference>
<evidence type="ECO:0000256" key="9">
    <source>
        <dbReference type="PROSITE-ProRule" id="PRU00108"/>
    </source>
</evidence>
<dbReference type="PANTHER" id="PTHR24208">
    <property type="entry name" value="LIM/HOMEOBOX PROTEIN LHX"/>
    <property type="match status" value="1"/>
</dbReference>
<keyword evidence="3" id="KW-0677">Repeat</keyword>
<evidence type="ECO:0000256" key="12">
    <source>
        <dbReference type="SAM" id="MobiDB-lite"/>
    </source>
</evidence>
<feature type="compositionally biased region" description="Low complexity" evidence="12">
    <location>
        <begin position="1"/>
        <end position="17"/>
    </location>
</feature>
<dbReference type="PROSITE" id="PS00027">
    <property type="entry name" value="HOMEOBOX_1"/>
    <property type="match status" value="1"/>
</dbReference>
<feature type="compositionally biased region" description="Polar residues" evidence="12">
    <location>
        <begin position="32"/>
        <end position="52"/>
    </location>
</feature>
<sequence>MTNENANSANSANITANVTGDSNTVVPGPGMNGSNSSCSAKTPITTQPSGPRSSQQGYSSTGGSVTAPTLAEGQRLLLAAVMTAGSGTGELHGEGNGGDSEHLAGLLGTSLCGQCCGPICDRYIMKVVDITYHERCLQCTSCSIRLMHSCFMRDGKLYCRFDYERLYGRNRCLGCGEKIGADELVMRALDNVFHLKCFICVVCGVRLQKGDQYVIKQSQLFCRPDYEKEVEMFQGYSYDDYCCDDMFQTRIDGRRGPKRPRTILTTQQRRAFKASFDISPKPCRKIREGLAKDTGLSIRIVQVWFQNQRAKMKKIQKKQLKEGSKSSHHGGGGGNAGSNKNHNGNNAKGNDSQEELSDNESAVGGKLSLRIKDENSRSNNYLHDSCSDNEGTVTDNDGGPYGGTAARLGLGGSDPYKIVKEELDLEDDYFRMAMSTPNQLLHHHHHHHHQHHPQTPGGRFGGKSFANGKQSKQLLTFTLSVHNYS</sequence>
<evidence type="ECO:0000256" key="7">
    <source>
        <dbReference type="ARBA" id="ARBA00023155"/>
    </source>
</evidence>
<dbReference type="GO" id="GO:0005634">
    <property type="term" value="C:nucleus"/>
    <property type="evidence" value="ECO:0007669"/>
    <property type="project" value="UniProtKB-SubCell"/>
</dbReference>
<feature type="compositionally biased region" description="Low complexity" evidence="12">
    <location>
        <begin position="53"/>
        <end position="64"/>
    </location>
</feature>
<keyword evidence="6 9" id="KW-0238">DNA-binding</keyword>
<keyword evidence="2 10" id="KW-0479">Metal-binding</keyword>
<evidence type="ECO:0000256" key="10">
    <source>
        <dbReference type="PROSITE-ProRule" id="PRU00125"/>
    </source>
</evidence>
<evidence type="ECO:0000313" key="16">
    <source>
        <dbReference type="Proteomes" id="UP000075883"/>
    </source>
</evidence>
<dbReference type="Proteomes" id="UP000075883">
    <property type="component" value="Unassembled WGS sequence"/>
</dbReference>
<keyword evidence="5 10" id="KW-0440">LIM domain</keyword>
<evidence type="ECO:0000259" key="13">
    <source>
        <dbReference type="PROSITE" id="PS50023"/>
    </source>
</evidence>
<feature type="compositionally biased region" description="Polar residues" evidence="12">
    <location>
        <begin position="377"/>
        <end position="395"/>
    </location>
</feature>
<keyword evidence="8 9" id="KW-0539">Nucleus</keyword>
<dbReference type="CDD" id="cd00086">
    <property type="entry name" value="homeodomain"/>
    <property type="match status" value="1"/>
</dbReference>
<proteinExistence type="predicted"/>
<dbReference type="SMART" id="SM00132">
    <property type="entry name" value="LIM"/>
    <property type="match status" value="2"/>
</dbReference>
<dbReference type="SMART" id="SM00389">
    <property type="entry name" value="HOX"/>
    <property type="match status" value="1"/>
</dbReference>
<dbReference type="GO" id="GO:0000981">
    <property type="term" value="F:DNA-binding transcription factor activity, RNA polymerase II-specific"/>
    <property type="evidence" value="ECO:0007669"/>
    <property type="project" value="InterPro"/>
</dbReference>
<evidence type="ECO:0000256" key="4">
    <source>
        <dbReference type="ARBA" id="ARBA00022833"/>
    </source>
</evidence>
<evidence type="ECO:0000256" key="6">
    <source>
        <dbReference type="ARBA" id="ARBA00023125"/>
    </source>
</evidence>
<dbReference type="GO" id="GO:0000977">
    <property type="term" value="F:RNA polymerase II transcription regulatory region sequence-specific DNA binding"/>
    <property type="evidence" value="ECO:0007669"/>
    <property type="project" value="TreeGrafter"/>
</dbReference>
<evidence type="ECO:0000256" key="5">
    <source>
        <dbReference type="ARBA" id="ARBA00023038"/>
    </source>
</evidence>
<evidence type="ECO:0000256" key="2">
    <source>
        <dbReference type="ARBA" id="ARBA00022723"/>
    </source>
</evidence>
<dbReference type="PROSITE" id="PS00478">
    <property type="entry name" value="LIM_DOMAIN_1"/>
    <property type="match status" value="1"/>
</dbReference>
<dbReference type="PANTHER" id="PTHR24208:SF175">
    <property type="entry name" value="FI06571P"/>
    <property type="match status" value="1"/>
</dbReference>
<dbReference type="EnsemblMetazoa" id="ACUA016352-RA">
    <property type="protein sequence ID" value="ACUA016352-PA"/>
    <property type="gene ID" value="ACUA016352"/>
</dbReference>
<keyword evidence="4 10" id="KW-0862">Zinc</keyword>
<accession>A0A182MEK0</accession>
<dbReference type="Gene3D" id="1.10.10.60">
    <property type="entry name" value="Homeodomain-like"/>
    <property type="match status" value="1"/>
</dbReference>
<evidence type="ECO:0000256" key="11">
    <source>
        <dbReference type="RuleBase" id="RU000682"/>
    </source>
</evidence>
<evidence type="ECO:0000259" key="14">
    <source>
        <dbReference type="PROSITE" id="PS50071"/>
    </source>
</evidence>
<feature type="region of interest" description="Disordered" evidence="12">
    <location>
        <begin position="441"/>
        <end position="466"/>
    </location>
</feature>
<dbReference type="InterPro" id="IPR001356">
    <property type="entry name" value="HD"/>
</dbReference>
<feature type="domain" description="LIM zinc-binding" evidence="13">
    <location>
        <begin position="170"/>
        <end position="232"/>
    </location>
</feature>
<dbReference type="Gene3D" id="2.10.110.10">
    <property type="entry name" value="Cysteine Rich Protein"/>
    <property type="match status" value="2"/>
</dbReference>
<feature type="domain" description="LIM zinc-binding" evidence="13">
    <location>
        <begin position="110"/>
        <end position="169"/>
    </location>
</feature>
<dbReference type="Pfam" id="PF00046">
    <property type="entry name" value="Homeodomain"/>
    <property type="match status" value="1"/>
</dbReference>
<name>A0A182MEK0_9DIPT</name>
<evidence type="ECO:0000313" key="15">
    <source>
        <dbReference type="EnsemblMetazoa" id="ACUA016352-PA"/>
    </source>
</evidence>
<evidence type="ECO:0008006" key="17">
    <source>
        <dbReference type="Google" id="ProtNLM"/>
    </source>
</evidence>
<keyword evidence="7 9" id="KW-0371">Homeobox</keyword>
<dbReference type="Pfam" id="PF00412">
    <property type="entry name" value="LIM"/>
    <property type="match status" value="2"/>
</dbReference>
<feature type="region of interest" description="Disordered" evidence="12">
    <location>
        <begin position="1"/>
        <end position="65"/>
    </location>
</feature>
<dbReference type="GO" id="GO:0046872">
    <property type="term" value="F:metal ion binding"/>
    <property type="evidence" value="ECO:0007669"/>
    <property type="project" value="UniProtKB-KW"/>
</dbReference>
<dbReference type="AlphaFoldDB" id="A0A182MEK0"/>
<feature type="DNA-binding region" description="Homeobox" evidence="9">
    <location>
        <begin position="257"/>
        <end position="316"/>
    </location>
</feature>
<evidence type="ECO:0000256" key="1">
    <source>
        <dbReference type="ARBA" id="ARBA00004123"/>
    </source>
</evidence>
<dbReference type="PROSITE" id="PS50023">
    <property type="entry name" value="LIM_DOMAIN_2"/>
    <property type="match status" value="2"/>
</dbReference>
<dbReference type="SUPFAM" id="SSF57716">
    <property type="entry name" value="Glucocorticoid receptor-like (DNA-binding domain)"/>
    <property type="match status" value="2"/>
</dbReference>
<dbReference type="STRING" id="139723.A0A182MEK0"/>
<keyword evidence="16" id="KW-1185">Reference proteome</keyword>
<dbReference type="EMBL" id="AXCM01000426">
    <property type="status" value="NOT_ANNOTATED_CDS"/>
    <property type="molecule type" value="Genomic_DNA"/>
</dbReference>
<dbReference type="GO" id="GO:0030182">
    <property type="term" value="P:neuron differentiation"/>
    <property type="evidence" value="ECO:0007669"/>
    <property type="project" value="TreeGrafter"/>
</dbReference>
<feature type="compositionally biased region" description="Basic residues" evidence="12">
    <location>
        <begin position="441"/>
        <end position="452"/>
    </location>
</feature>
<dbReference type="InterPro" id="IPR017970">
    <property type="entry name" value="Homeobox_CS"/>
</dbReference>
<dbReference type="InterPro" id="IPR050453">
    <property type="entry name" value="LIM_Homeobox_TF"/>
</dbReference>
<dbReference type="InterPro" id="IPR001781">
    <property type="entry name" value="Znf_LIM"/>
</dbReference>
<evidence type="ECO:0000256" key="8">
    <source>
        <dbReference type="ARBA" id="ARBA00023242"/>
    </source>
</evidence>
<feature type="region of interest" description="Disordered" evidence="12">
    <location>
        <begin position="314"/>
        <end position="400"/>
    </location>
</feature>
<feature type="domain" description="Homeobox" evidence="14">
    <location>
        <begin position="255"/>
        <end position="315"/>
    </location>
</feature>